<evidence type="ECO:0000313" key="3">
    <source>
        <dbReference type="Proteomes" id="UP001189429"/>
    </source>
</evidence>
<evidence type="ECO:0000256" key="1">
    <source>
        <dbReference type="SAM" id="MobiDB-lite"/>
    </source>
</evidence>
<feature type="compositionally biased region" description="Acidic residues" evidence="1">
    <location>
        <begin position="79"/>
        <end position="105"/>
    </location>
</feature>
<accession>A0ABN9XT75</accession>
<sequence length="194" mass="19730">MAEAAAPPAGPRCGAAGAGEGGLGEWRVDEADGCAYQLEDFLLEYGGCPEKPPSQWLHAPAAGPAAVEEALERLRCEGEGEGEDMEDDGGGEEPEESSEDEEEDAGPAPAPPPWLPAVVLAAEAVEALSGFVDAMRYFGIEPDESAVGPGSLGAGGALAAALAEARRALLREGGGLALLRGVPWPAEAGLRRSL</sequence>
<keyword evidence="3" id="KW-1185">Reference proteome</keyword>
<dbReference type="Proteomes" id="UP001189429">
    <property type="component" value="Unassembled WGS sequence"/>
</dbReference>
<comment type="caution">
    <text evidence="2">The sequence shown here is derived from an EMBL/GenBank/DDBJ whole genome shotgun (WGS) entry which is preliminary data.</text>
</comment>
<gene>
    <name evidence="2" type="ORF">PCOR1329_LOCUS79157</name>
</gene>
<feature type="non-terminal residue" evidence="2">
    <location>
        <position position="194"/>
    </location>
</feature>
<feature type="region of interest" description="Disordered" evidence="1">
    <location>
        <begin position="47"/>
        <end position="114"/>
    </location>
</feature>
<protein>
    <submittedName>
        <fullName evidence="2">Uncharacterized protein</fullName>
    </submittedName>
</protein>
<dbReference type="EMBL" id="CAUYUJ010021091">
    <property type="protein sequence ID" value="CAK0902579.1"/>
    <property type="molecule type" value="Genomic_DNA"/>
</dbReference>
<feature type="compositionally biased region" description="Low complexity" evidence="1">
    <location>
        <begin position="1"/>
        <end position="15"/>
    </location>
</feature>
<organism evidence="2 3">
    <name type="scientific">Prorocentrum cordatum</name>
    <dbReference type="NCBI Taxonomy" id="2364126"/>
    <lineage>
        <taxon>Eukaryota</taxon>
        <taxon>Sar</taxon>
        <taxon>Alveolata</taxon>
        <taxon>Dinophyceae</taxon>
        <taxon>Prorocentrales</taxon>
        <taxon>Prorocentraceae</taxon>
        <taxon>Prorocentrum</taxon>
    </lineage>
</organism>
<reference evidence="2" key="1">
    <citation type="submission" date="2023-10" db="EMBL/GenBank/DDBJ databases">
        <authorList>
            <person name="Chen Y."/>
            <person name="Shah S."/>
            <person name="Dougan E. K."/>
            <person name="Thang M."/>
            <person name="Chan C."/>
        </authorList>
    </citation>
    <scope>NUCLEOTIDE SEQUENCE [LARGE SCALE GENOMIC DNA]</scope>
</reference>
<proteinExistence type="predicted"/>
<feature type="region of interest" description="Disordered" evidence="1">
    <location>
        <begin position="1"/>
        <end position="24"/>
    </location>
</feature>
<feature type="compositionally biased region" description="Low complexity" evidence="1">
    <location>
        <begin position="59"/>
        <end position="68"/>
    </location>
</feature>
<evidence type="ECO:0000313" key="2">
    <source>
        <dbReference type="EMBL" id="CAK0902579.1"/>
    </source>
</evidence>
<name>A0ABN9XT75_9DINO</name>